<dbReference type="Pfam" id="PF07508">
    <property type="entry name" value="Recombinase"/>
    <property type="match status" value="1"/>
</dbReference>
<keyword evidence="1" id="KW-0175">Coiled coil</keyword>
<dbReference type="GO" id="GO:0003677">
    <property type="term" value="F:DNA binding"/>
    <property type="evidence" value="ECO:0007669"/>
    <property type="project" value="InterPro"/>
</dbReference>
<organism evidence="4 5">
    <name type="scientific">Candidatus Faecalibacterium gallistercoris</name>
    <dbReference type="NCBI Taxonomy" id="2838579"/>
    <lineage>
        <taxon>Bacteria</taxon>
        <taxon>Bacillati</taxon>
        <taxon>Bacillota</taxon>
        <taxon>Clostridia</taxon>
        <taxon>Eubacteriales</taxon>
        <taxon>Oscillospiraceae</taxon>
        <taxon>Faecalibacterium</taxon>
    </lineage>
</organism>
<dbReference type="Proteomes" id="UP000824065">
    <property type="component" value="Unassembled WGS sequence"/>
</dbReference>
<dbReference type="GO" id="GO:0000150">
    <property type="term" value="F:DNA strand exchange activity"/>
    <property type="evidence" value="ECO:0007669"/>
    <property type="project" value="InterPro"/>
</dbReference>
<reference evidence="4" key="1">
    <citation type="journal article" date="2021" name="PeerJ">
        <title>Extensive microbial diversity within the chicken gut microbiome revealed by metagenomics and culture.</title>
        <authorList>
            <person name="Gilroy R."/>
            <person name="Ravi A."/>
            <person name="Getino M."/>
            <person name="Pursley I."/>
            <person name="Horton D.L."/>
            <person name="Alikhan N.F."/>
            <person name="Baker D."/>
            <person name="Gharbi K."/>
            <person name="Hall N."/>
            <person name="Watson M."/>
            <person name="Adriaenssens E.M."/>
            <person name="Foster-Nyarko E."/>
            <person name="Jarju S."/>
            <person name="Secka A."/>
            <person name="Antonio M."/>
            <person name="Oren A."/>
            <person name="Chaudhuri R.R."/>
            <person name="La Ragione R."/>
            <person name="Hildebrand F."/>
            <person name="Pallen M.J."/>
        </authorList>
    </citation>
    <scope>NUCLEOTIDE SEQUENCE</scope>
    <source>
        <strain evidence="4">ChiBcec16-3735</strain>
    </source>
</reference>
<dbReference type="SMART" id="SM00857">
    <property type="entry name" value="Resolvase"/>
    <property type="match status" value="1"/>
</dbReference>
<comment type="caution">
    <text evidence="4">The sequence shown here is derived from an EMBL/GenBank/DDBJ whole genome shotgun (WGS) entry which is preliminary data.</text>
</comment>
<evidence type="ECO:0000256" key="1">
    <source>
        <dbReference type="SAM" id="Coils"/>
    </source>
</evidence>
<dbReference type="EMBL" id="DXBJ01000066">
    <property type="protein sequence ID" value="HIZ58628.1"/>
    <property type="molecule type" value="Genomic_DNA"/>
</dbReference>
<evidence type="ECO:0000259" key="3">
    <source>
        <dbReference type="PROSITE" id="PS51737"/>
    </source>
</evidence>
<dbReference type="InterPro" id="IPR050639">
    <property type="entry name" value="SSR_resolvase"/>
</dbReference>
<dbReference type="Gene3D" id="3.40.50.1390">
    <property type="entry name" value="Resolvase, N-terminal catalytic domain"/>
    <property type="match status" value="1"/>
</dbReference>
<dbReference type="SUPFAM" id="SSF53041">
    <property type="entry name" value="Resolvase-like"/>
    <property type="match status" value="1"/>
</dbReference>
<dbReference type="PANTHER" id="PTHR30461:SF23">
    <property type="entry name" value="DNA RECOMBINASE-RELATED"/>
    <property type="match status" value="1"/>
</dbReference>
<dbReference type="InterPro" id="IPR025827">
    <property type="entry name" value="Zn_ribbon_recom_dom"/>
</dbReference>
<gene>
    <name evidence="4" type="ORF">H9725_08675</name>
</gene>
<feature type="domain" description="Resolvase/invertase-type recombinase catalytic" evidence="2">
    <location>
        <begin position="4"/>
        <end position="154"/>
    </location>
</feature>
<proteinExistence type="predicted"/>
<dbReference type="Pfam" id="PF00239">
    <property type="entry name" value="Resolvase"/>
    <property type="match status" value="1"/>
</dbReference>
<feature type="coiled-coil region" evidence="1">
    <location>
        <begin position="372"/>
        <end position="465"/>
    </location>
</feature>
<name>A0A9D2FHK9_9FIRM</name>
<dbReference type="InterPro" id="IPR011109">
    <property type="entry name" value="DNA_bind_recombinase_dom"/>
</dbReference>
<dbReference type="InterPro" id="IPR006119">
    <property type="entry name" value="Resolv_N"/>
</dbReference>
<evidence type="ECO:0000259" key="2">
    <source>
        <dbReference type="PROSITE" id="PS51736"/>
    </source>
</evidence>
<dbReference type="Pfam" id="PF13408">
    <property type="entry name" value="Zn_ribbon_recom"/>
    <property type="match status" value="1"/>
</dbReference>
<dbReference type="InterPro" id="IPR038109">
    <property type="entry name" value="DNA_bind_recomb_sf"/>
</dbReference>
<accession>A0A9D2FHK9</accession>
<dbReference type="CDD" id="cd00338">
    <property type="entry name" value="Ser_Recombinase"/>
    <property type="match status" value="1"/>
</dbReference>
<evidence type="ECO:0000313" key="5">
    <source>
        <dbReference type="Proteomes" id="UP000824065"/>
    </source>
</evidence>
<dbReference type="PROSITE" id="PS51737">
    <property type="entry name" value="RECOMBINASE_DNA_BIND"/>
    <property type="match status" value="1"/>
</dbReference>
<evidence type="ECO:0000313" key="4">
    <source>
        <dbReference type="EMBL" id="HIZ58628.1"/>
    </source>
</evidence>
<dbReference type="PROSITE" id="PS51736">
    <property type="entry name" value="RECOMBINASES_3"/>
    <property type="match status" value="1"/>
</dbReference>
<sequence>MKKRVYTLYRVSTLGQVEKDDIPMQKEACRAFAKAQGWEIVKEFSEKGVSGFKKSAKERDQLQKIQQAAMAREFDVLLVFMFDRLGRRDDETPFVVEWFVKQGIEVWSTQEGQQRFETHVDKLMNYIRYWQASGESIKTSIRTRTRMEQLTEEGLYTGGVVAYGYRLVKRGRINKRNHEVYDVEIDEKEAEVVRLIFQKYVYEGYGAKRLCNYLCEHNIMGRNGQNIPNVSIVRMIKNKSYTGYLINGKVETACPELRIIEPELFERAQELRQARKREKGANPVSFSSQALLCGIVFCAHCGNRMSLTSSTRKRIRADGSVVREKRFRYSCNYNVRHPGQCDGQSGYGVTKLDDIVESVVRMKFAEIRECSRKKLLEEMHSKERERIKQEVRRLEKELEIKRQEQEVLKDETIRVIRGTSTLDREMLSELLAENKAAVAQAHEALQAAKAEQQSLEQASEKMRRDCDDLFTWANVYDSADFAERQAILHQFIQEVRVGRDYEVEIVLMVSLEEFEEFKAHSMVSSVGKKGQMDLKQAPKTVDCDSNAGIVIVDEISDDPLSILPKNTAHARIAYCER</sequence>
<dbReference type="AlphaFoldDB" id="A0A9D2FHK9"/>
<dbReference type="PANTHER" id="PTHR30461">
    <property type="entry name" value="DNA-INVERTASE FROM LAMBDOID PROPHAGE"/>
    <property type="match status" value="1"/>
</dbReference>
<reference evidence="4" key="2">
    <citation type="submission" date="2021-04" db="EMBL/GenBank/DDBJ databases">
        <authorList>
            <person name="Gilroy R."/>
        </authorList>
    </citation>
    <scope>NUCLEOTIDE SEQUENCE</scope>
    <source>
        <strain evidence="4">ChiBcec16-3735</strain>
    </source>
</reference>
<dbReference type="Gene3D" id="3.90.1750.20">
    <property type="entry name" value="Putative Large Serine Recombinase, Chain B, Domain 2"/>
    <property type="match status" value="1"/>
</dbReference>
<protein>
    <submittedName>
        <fullName evidence="4">Recombinase family protein</fullName>
    </submittedName>
</protein>
<dbReference type="InterPro" id="IPR036162">
    <property type="entry name" value="Resolvase-like_N_sf"/>
</dbReference>
<feature type="domain" description="Recombinase" evidence="3">
    <location>
        <begin position="162"/>
        <end position="278"/>
    </location>
</feature>